<dbReference type="Proteomes" id="UP000019487">
    <property type="component" value="Unassembled WGS sequence"/>
</dbReference>
<keyword evidence="3 7" id="KW-1133">Transmembrane helix</keyword>
<keyword evidence="10" id="KW-1185">Reference proteome</keyword>
<evidence type="ECO:0000313" key="10">
    <source>
        <dbReference type="Proteomes" id="UP000019487"/>
    </source>
</evidence>
<evidence type="ECO:0000256" key="4">
    <source>
        <dbReference type="ARBA" id="ARBA00023136"/>
    </source>
</evidence>
<dbReference type="PANTHER" id="PTHR33048">
    <property type="entry name" value="PTH11-LIKE INTEGRAL MEMBRANE PROTEIN (AFU_ORTHOLOGUE AFUA_5G11245)"/>
    <property type="match status" value="1"/>
</dbReference>
<keyword evidence="4 7" id="KW-0472">Membrane</keyword>
<feature type="transmembrane region" description="Helical" evidence="7">
    <location>
        <begin position="56"/>
        <end position="79"/>
    </location>
</feature>
<evidence type="ECO:0000256" key="6">
    <source>
        <dbReference type="SAM" id="MobiDB-lite"/>
    </source>
</evidence>
<dbReference type="InterPro" id="IPR052337">
    <property type="entry name" value="SAT4-like"/>
</dbReference>
<organism evidence="9 10">
    <name type="scientific">Sclerotinia borealis (strain F-4128)</name>
    <dbReference type="NCBI Taxonomy" id="1432307"/>
    <lineage>
        <taxon>Eukaryota</taxon>
        <taxon>Fungi</taxon>
        <taxon>Dikarya</taxon>
        <taxon>Ascomycota</taxon>
        <taxon>Pezizomycotina</taxon>
        <taxon>Leotiomycetes</taxon>
        <taxon>Helotiales</taxon>
        <taxon>Sclerotiniaceae</taxon>
        <taxon>Sclerotinia</taxon>
    </lineage>
</organism>
<gene>
    <name evidence="9" type="ORF">SBOR_3190</name>
</gene>
<feature type="region of interest" description="Disordered" evidence="6">
    <location>
        <begin position="376"/>
        <end position="418"/>
    </location>
</feature>
<dbReference type="OrthoDB" id="5401779at2759"/>
<evidence type="ECO:0000256" key="2">
    <source>
        <dbReference type="ARBA" id="ARBA00022692"/>
    </source>
</evidence>
<dbReference type="PANTHER" id="PTHR33048:SF47">
    <property type="entry name" value="INTEGRAL MEMBRANE PROTEIN-RELATED"/>
    <property type="match status" value="1"/>
</dbReference>
<keyword evidence="2 7" id="KW-0812">Transmembrane</keyword>
<protein>
    <recommendedName>
        <fullName evidence="8">Rhodopsin domain-containing protein</fullName>
    </recommendedName>
</protein>
<feature type="transmembrane region" description="Helical" evidence="7">
    <location>
        <begin position="99"/>
        <end position="117"/>
    </location>
</feature>
<dbReference type="InterPro" id="IPR049326">
    <property type="entry name" value="Rhodopsin_dom_fungi"/>
</dbReference>
<dbReference type="AlphaFoldDB" id="W9CKE2"/>
<proteinExistence type="inferred from homology"/>
<feature type="transmembrane region" description="Helical" evidence="7">
    <location>
        <begin position="184"/>
        <end position="206"/>
    </location>
</feature>
<reference evidence="9 10" key="1">
    <citation type="journal article" date="2014" name="Genome Announc.">
        <title>Draft genome sequence of Sclerotinia borealis, a psychrophilic plant pathogenic fungus.</title>
        <authorList>
            <person name="Mardanov A.V."/>
            <person name="Beletsky A.V."/>
            <person name="Kadnikov V.V."/>
            <person name="Ignatov A.N."/>
            <person name="Ravin N.V."/>
        </authorList>
    </citation>
    <scope>NUCLEOTIDE SEQUENCE [LARGE SCALE GENOMIC DNA]</scope>
    <source>
        <strain evidence="10">F-4157</strain>
    </source>
</reference>
<dbReference type="Pfam" id="PF20684">
    <property type="entry name" value="Fung_rhodopsin"/>
    <property type="match status" value="1"/>
</dbReference>
<evidence type="ECO:0000256" key="7">
    <source>
        <dbReference type="SAM" id="Phobius"/>
    </source>
</evidence>
<feature type="transmembrane region" description="Helical" evidence="7">
    <location>
        <begin position="218"/>
        <end position="239"/>
    </location>
</feature>
<evidence type="ECO:0000259" key="8">
    <source>
        <dbReference type="Pfam" id="PF20684"/>
    </source>
</evidence>
<evidence type="ECO:0000256" key="5">
    <source>
        <dbReference type="ARBA" id="ARBA00038359"/>
    </source>
</evidence>
<dbReference type="GO" id="GO:0016020">
    <property type="term" value="C:membrane"/>
    <property type="evidence" value="ECO:0007669"/>
    <property type="project" value="UniProtKB-SubCell"/>
</dbReference>
<name>W9CKE2_SCLBF</name>
<feature type="compositionally biased region" description="Basic and acidic residues" evidence="6">
    <location>
        <begin position="337"/>
        <end position="348"/>
    </location>
</feature>
<feature type="transmembrane region" description="Helical" evidence="7">
    <location>
        <begin position="138"/>
        <end position="159"/>
    </location>
</feature>
<feature type="transmembrane region" description="Helical" evidence="7">
    <location>
        <begin position="23"/>
        <end position="44"/>
    </location>
</feature>
<dbReference type="EMBL" id="AYSA01000137">
    <property type="protein sequence ID" value="ESZ96458.1"/>
    <property type="molecule type" value="Genomic_DNA"/>
</dbReference>
<comment type="similarity">
    <text evidence="5">Belongs to the SAT4 family.</text>
</comment>
<evidence type="ECO:0000256" key="1">
    <source>
        <dbReference type="ARBA" id="ARBA00004141"/>
    </source>
</evidence>
<comment type="subcellular location">
    <subcellularLocation>
        <location evidence="1">Membrane</location>
        <topology evidence="1">Multi-pass membrane protein</topology>
    </subcellularLocation>
</comment>
<feature type="domain" description="Rhodopsin" evidence="8">
    <location>
        <begin position="40"/>
        <end position="281"/>
    </location>
</feature>
<evidence type="ECO:0000313" key="9">
    <source>
        <dbReference type="EMBL" id="ESZ96458.1"/>
    </source>
</evidence>
<comment type="caution">
    <text evidence="9">The sequence shown here is derived from an EMBL/GenBank/DDBJ whole genome shotgun (WGS) entry which is preliminary data.</text>
</comment>
<feature type="compositionally biased region" description="Low complexity" evidence="6">
    <location>
        <begin position="384"/>
        <end position="418"/>
    </location>
</feature>
<accession>W9CKE2</accession>
<evidence type="ECO:0000256" key="3">
    <source>
        <dbReference type="ARBA" id="ARBA00022989"/>
    </source>
</evidence>
<feature type="transmembrane region" description="Helical" evidence="7">
    <location>
        <begin position="259"/>
        <end position="281"/>
    </location>
</feature>
<feature type="region of interest" description="Disordered" evidence="6">
    <location>
        <begin position="292"/>
        <end position="364"/>
    </location>
</feature>
<dbReference type="HOGENOM" id="CLU_529093_0_0_1"/>
<sequence length="515" mass="58087">MDAQANTSQYPPGYLEDYNGHKLVATCICCIILNIFFVFARFTSRWIHNTPRGWDDFLMVPALIFSVLLATLGLVGINYCGVGQHIEALKLNHPSQLLSLYKLLIFFPATYAIAVTFPKLSILAMYLRIFTVPFYRMVTYTVIYILVISSTILFMMMLFQCTPVDYFWNKAIPGGKCHLDIEKLFLYASLPNIITDVVMLALPLPFIFTLNMTRKMKVGLGITILTGSSGLATSILRFISFSHQSLFPDTPRAAVDLALFTILETCMYIIAACLPACRPLYNILRHPTRNMQNMGDDNPKDLLNSPHDSSGRIPLQDIELQHTQTETPDGSESENDNGSRGRGEENQRGRYHGLSDGFRGMQGRFKRLGSDAGLFLSRRDTSPHHPSAHPSHPSPQSHTPTQQEQPPSQPPLNSSLNSSLHKFHKLHSLRSLSHERISRHPERVPVFETPPERVHIADMHIGHGEDMERDKDKDMERDAEQAGKGVQGGQGTYARDGIVIRVKQEYDVYYDRTPL</sequence>
<dbReference type="STRING" id="1432307.W9CKE2"/>